<organism evidence="1 2">
    <name type="scientific">Ruania alba</name>
    <dbReference type="NCBI Taxonomy" id="648782"/>
    <lineage>
        <taxon>Bacteria</taxon>
        <taxon>Bacillati</taxon>
        <taxon>Actinomycetota</taxon>
        <taxon>Actinomycetes</taxon>
        <taxon>Micrococcales</taxon>
        <taxon>Ruaniaceae</taxon>
        <taxon>Ruania</taxon>
    </lineage>
</organism>
<dbReference type="PANTHER" id="PTHR48100">
    <property type="entry name" value="BROAD-SPECIFICITY PHOSPHATASE YOR283W-RELATED"/>
    <property type="match status" value="1"/>
</dbReference>
<reference evidence="2" key="1">
    <citation type="submission" date="2016-10" db="EMBL/GenBank/DDBJ databases">
        <authorList>
            <person name="Varghese N."/>
            <person name="Submissions S."/>
        </authorList>
    </citation>
    <scope>NUCLEOTIDE SEQUENCE [LARGE SCALE GENOMIC DNA]</scope>
    <source>
        <strain evidence="2">DSM 21368</strain>
    </source>
</reference>
<evidence type="ECO:0000313" key="1">
    <source>
        <dbReference type="EMBL" id="SEE00801.1"/>
    </source>
</evidence>
<protein>
    <submittedName>
        <fullName evidence="1">Probable phosphoglycerate mutase</fullName>
    </submittedName>
</protein>
<accession>A0A1H5FBN1</accession>
<proteinExistence type="predicted"/>
<gene>
    <name evidence="1" type="ORF">SAMN04488554_1292</name>
</gene>
<dbReference type="InterPro" id="IPR013078">
    <property type="entry name" value="His_Pase_superF_clade-1"/>
</dbReference>
<dbReference type="STRING" id="648782.SAMN04488554_1292"/>
<dbReference type="Pfam" id="PF00300">
    <property type="entry name" value="His_Phos_1"/>
    <property type="match status" value="1"/>
</dbReference>
<dbReference type="InterPro" id="IPR029033">
    <property type="entry name" value="His_PPase_superfam"/>
</dbReference>
<keyword evidence="2" id="KW-1185">Reference proteome</keyword>
<sequence>MTAGQTEVLTAVLVRHGETPLTPHGAYSGSGVPGPSLTELGQAQVAGAARLVAGVGQAHYPDLPAPSALIASPMVRTQETAAAVAEATGLSVDTDARARECDFGDWEGLLPAEIDARWPGERQVWHTDGMIAAPGGGESTADVGERTTELLTDLRAQYAGRTVLVVAHAVSIRSMLGRALLAPPGGWWRFRLPPASTSVLQVHPDGFTQVLAAGLPCGV</sequence>
<evidence type="ECO:0000313" key="2">
    <source>
        <dbReference type="Proteomes" id="UP000199220"/>
    </source>
</evidence>
<dbReference type="Proteomes" id="UP000199220">
    <property type="component" value="Unassembled WGS sequence"/>
</dbReference>
<dbReference type="CDD" id="cd07067">
    <property type="entry name" value="HP_PGM_like"/>
    <property type="match status" value="1"/>
</dbReference>
<dbReference type="InterPro" id="IPR050275">
    <property type="entry name" value="PGM_Phosphatase"/>
</dbReference>
<dbReference type="AlphaFoldDB" id="A0A1H5FBN1"/>
<name>A0A1H5FBN1_9MICO</name>
<dbReference type="OrthoDB" id="5296884at2"/>
<dbReference type="GO" id="GO:0016791">
    <property type="term" value="F:phosphatase activity"/>
    <property type="evidence" value="ECO:0007669"/>
    <property type="project" value="TreeGrafter"/>
</dbReference>
<dbReference type="SMART" id="SM00855">
    <property type="entry name" value="PGAM"/>
    <property type="match status" value="1"/>
</dbReference>
<dbReference type="SUPFAM" id="SSF53254">
    <property type="entry name" value="Phosphoglycerate mutase-like"/>
    <property type="match status" value="1"/>
</dbReference>
<dbReference type="GO" id="GO:0005737">
    <property type="term" value="C:cytoplasm"/>
    <property type="evidence" value="ECO:0007669"/>
    <property type="project" value="TreeGrafter"/>
</dbReference>
<dbReference type="EMBL" id="FNTX01000001">
    <property type="protein sequence ID" value="SEE00801.1"/>
    <property type="molecule type" value="Genomic_DNA"/>
</dbReference>
<dbReference type="PANTHER" id="PTHR48100:SF62">
    <property type="entry name" value="GLUCOSYL-3-PHOSPHOGLYCERATE PHOSPHATASE"/>
    <property type="match status" value="1"/>
</dbReference>
<dbReference type="Gene3D" id="3.40.50.1240">
    <property type="entry name" value="Phosphoglycerate mutase-like"/>
    <property type="match status" value="1"/>
</dbReference>
<dbReference type="RefSeq" id="WP_089772184.1">
    <property type="nucleotide sequence ID" value="NZ_FNTX01000001.1"/>
</dbReference>